<keyword evidence="5" id="KW-0968">Cytoplasmic vesicle</keyword>
<keyword evidence="3 7" id="KW-1133">Transmembrane helix</keyword>
<protein>
    <recommendedName>
        <fullName evidence="10">Vacuolar ATPase assembly integral membrane protein VMA21 homolog</fullName>
    </recommendedName>
</protein>
<gene>
    <name evidence="8" type="primary">Dvir\GJ11524</name>
    <name evidence="8" type="ORF">Dvir_GJ11524</name>
</gene>
<evidence type="ECO:0000256" key="1">
    <source>
        <dbReference type="ARBA" id="ARBA00022692"/>
    </source>
</evidence>
<dbReference type="PhylomeDB" id="B4LGC3"/>
<organism evidence="8 9">
    <name type="scientific">Drosophila virilis</name>
    <name type="common">Fruit fly</name>
    <dbReference type="NCBI Taxonomy" id="7244"/>
    <lineage>
        <taxon>Eukaryota</taxon>
        <taxon>Metazoa</taxon>
        <taxon>Ecdysozoa</taxon>
        <taxon>Arthropoda</taxon>
        <taxon>Hexapoda</taxon>
        <taxon>Insecta</taxon>
        <taxon>Pterygota</taxon>
        <taxon>Neoptera</taxon>
        <taxon>Endopterygota</taxon>
        <taxon>Diptera</taxon>
        <taxon>Brachycera</taxon>
        <taxon>Muscomorpha</taxon>
        <taxon>Ephydroidea</taxon>
        <taxon>Drosophilidae</taxon>
        <taxon>Drosophila</taxon>
    </lineage>
</organism>
<name>B4LGC3_DROVI</name>
<dbReference type="HOGENOM" id="CLU_143588_2_0_1"/>
<dbReference type="EMBL" id="CH940647">
    <property type="protein sequence ID" value="EDW70452.1"/>
    <property type="molecule type" value="Genomic_DNA"/>
</dbReference>
<evidence type="ECO:0000256" key="5">
    <source>
        <dbReference type="ARBA" id="ARBA00023329"/>
    </source>
</evidence>
<sequence length="107" mass="11791">MSNKSKKLTVGGNDGSQSKLSKQRAHDSQDYSAFKVVLFYCSLIVFLPVVTFFALKGFLLERFFTMSDMKVNIGSAVGAVAALHIALGVYIYRAYFGGSKTSQFKED</sequence>
<dbReference type="Proteomes" id="UP000008792">
    <property type="component" value="Unassembled WGS sequence"/>
</dbReference>
<dbReference type="InParanoid" id="B4LGC3"/>
<dbReference type="eggNOG" id="KOG4783">
    <property type="taxonomic scope" value="Eukaryota"/>
</dbReference>
<feature type="transmembrane region" description="Helical" evidence="7">
    <location>
        <begin position="71"/>
        <end position="92"/>
    </location>
</feature>
<evidence type="ECO:0000256" key="3">
    <source>
        <dbReference type="ARBA" id="ARBA00022989"/>
    </source>
</evidence>
<evidence type="ECO:0000313" key="8">
    <source>
        <dbReference type="EMBL" id="EDW70452.1"/>
    </source>
</evidence>
<dbReference type="InterPro" id="IPR019013">
    <property type="entry name" value="Vma21"/>
</dbReference>
<reference evidence="8 9" key="1">
    <citation type="journal article" date="2007" name="Nature">
        <title>Evolution of genes and genomes on the Drosophila phylogeny.</title>
        <authorList>
            <consortium name="Drosophila 12 Genomes Consortium"/>
            <person name="Clark A.G."/>
            <person name="Eisen M.B."/>
            <person name="Smith D.R."/>
            <person name="Bergman C.M."/>
            <person name="Oliver B."/>
            <person name="Markow T.A."/>
            <person name="Kaufman T.C."/>
            <person name="Kellis M."/>
            <person name="Gelbart W."/>
            <person name="Iyer V.N."/>
            <person name="Pollard D.A."/>
            <person name="Sackton T.B."/>
            <person name="Larracuente A.M."/>
            <person name="Singh N.D."/>
            <person name="Abad J.P."/>
            <person name="Abt D.N."/>
            <person name="Adryan B."/>
            <person name="Aguade M."/>
            <person name="Akashi H."/>
            <person name="Anderson W.W."/>
            <person name="Aquadro C.F."/>
            <person name="Ardell D.H."/>
            <person name="Arguello R."/>
            <person name="Artieri C.G."/>
            <person name="Barbash D.A."/>
            <person name="Barker D."/>
            <person name="Barsanti P."/>
            <person name="Batterham P."/>
            <person name="Batzoglou S."/>
            <person name="Begun D."/>
            <person name="Bhutkar A."/>
            <person name="Blanco E."/>
            <person name="Bosak S.A."/>
            <person name="Bradley R.K."/>
            <person name="Brand A.D."/>
            <person name="Brent M.R."/>
            <person name="Brooks A.N."/>
            <person name="Brown R.H."/>
            <person name="Butlin R.K."/>
            <person name="Caggese C."/>
            <person name="Calvi B.R."/>
            <person name="Bernardo de Carvalho A."/>
            <person name="Caspi A."/>
            <person name="Castrezana S."/>
            <person name="Celniker S.E."/>
            <person name="Chang J.L."/>
            <person name="Chapple C."/>
            <person name="Chatterji S."/>
            <person name="Chinwalla A."/>
            <person name="Civetta A."/>
            <person name="Clifton S.W."/>
            <person name="Comeron J.M."/>
            <person name="Costello J.C."/>
            <person name="Coyne J.A."/>
            <person name="Daub J."/>
            <person name="David R.G."/>
            <person name="Delcher A.L."/>
            <person name="Delehaunty K."/>
            <person name="Do C.B."/>
            <person name="Ebling H."/>
            <person name="Edwards K."/>
            <person name="Eickbush T."/>
            <person name="Evans J.D."/>
            <person name="Filipski A."/>
            <person name="Findeiss S."/>
            <person name="Freyhult E."/>
            <person name="Fulton L."/>
            <person name="Fulton R."/>
            <person name="Garcia A.C."/>
            <person name="Gardiner A."/>
            <person name="Garfield D.A."/>
            <person name="Garvin B.E."/>
            <person name="Gibson G."/>
            <person name="Gilbert D."/>
            <person name="Gnerre S."/>
            <person name="Godfrey J."/>
            <person name="Good R."/>
            <person name="Gotea V."/>
            <person name="Gravely B."/>
            <person name="Greenberg A.J."/>
            <person name="Griffiths-Jones S."/>
            <person name="Gross S."/>
            <person name="Guigo R."/>
            <person name="Gustafson E.A."/>
            <person name="Haerty W."/>
            <person name="Hahn M.W."/>
            <person name="Halligan D.L."/>
            <person name="Halpern A.L."/>
            <person name="Halter G.M."/>
            <person name="Han M.V."/>
            <person name="Heger A."/>
            <person name="Hillier L."/>
            <person name="Hinrichs A.S."/>
            <person name="Holmes I."/>
            <person name="Hoskins R.A."/>
            <person name="Hubisz M.J."/>
            <person name="Hultmark D."/>
            <person name="Huntley M.A."/>
            <person name="Jaffe D.B."/>
            <person name="Jagadeeshan S."/>
            <person name="Jeck W.R."/>
            <person name="Johnson J."/>
            <person name="Jones C.D."/>
            <person name="Jordan W.C."/>
            <person name="Karpen G.H."/>
            <person name="Kataoka E."/>
            <person name="Keightley P.D."/>
            <person name="Kheradpour P."/>
            <person name="Kirkness E.F."/>
            <person name="Koerich L.B."/>
            <person name="Kristiansen K."/>
            <person name="Kudrna D."/>
            <person name="Kulathinal R.J."/>
            <person name="Kumar S."/>
            <person name="Kwok R."/>
            <person name="Lander E."/>
            <person name="Langley C.H."/>
            <person name="Lapoint R."/>
            <person name="Lazzaro B.P."/>
            <person name="Lee S.J."/>
            <person name="Levesque L."/>
            <person name="Li R."/>
            <person name="Lin C.F."/>
            <person name="Lin M.F."/>
            <person name="Lindblad-Toh K."/>
            <person name="Llopart A."/>
            <person name="Long M."/>
            <person name="Low L."/>
            <person name="Lozovsky E."/>
            <person name="Lu J."/>
            <person name="Luo M."/>
            <person name="Machado C.A."/>
            <person name="Makalowski W."/>
            <person name="Marzo M."/>
            <person name="Matsuda M."/>
            <person name="Matzkin L."/>
            <person name="McAllister B."/>
            <person name="McBride C.S."/>
            <person name="McKernan B."/>
            <person name="McKernan K."/>
            <person name="Mendez-Lago M."/>
            <person name="Minx P."/>
            <person name="Mollenhauer M.U."/>
            <person name="Montooth K."/>
            <person name="Mount S.M."/>
            <person name="Mu X."/>
            <person name="Myers E."/>
            <person name="Negre B."/>
            <person name="Newfeld S."/>
            <person name="Nielsen R."/>
            <person name="Noor M.A."/>
            <person name="O'Grady P."/>
            <person name="Pachter L."/>
            <person name="Papaceit M."/>
            <person name="Parisi M.J."/>
            <person name="Parisi M."/>
            <person name="Parts L."/>
            <person name="Pedersen J.S."/>
            <person name="Pesole G."/>
            <person name="Phillippy A.M."/>
            <person name="Ponting C.P."/>
            <person name="Pop M."/>
            <person name="Porcelli D."/>
            <person name="Powell J.R."/>
            <person name="Prohaska S."/>
            <person name="Pruitt K."/>
            <person name="Puig M."/>
            <person name="Quesneville H."/>
            <person name="Ram K.R."/>
            <person name="Rand D."/>
            <person name="Rasmussen M.D."/>
            <person name="Reed L.K."/>
            <person name="Reenan R."/>
            <person name="Reily A."/>
            <person name="Remington K.A."/>
            <person name="Rieger T.T."/>
            <person name="Ritchie M.G."/>
            <person name="Robin C."/>
            <person name="Rogers Y.H."/>
            <person name="Rohde C."/>
            <person name="Rozas J."/>
            <person name="Rubenfield M.J."/>
            <person name="Ruiz A."/>
            <person name="Russo S."/>
            <person name="Salzberg S.L."/>
            <person name="Sanchez-Gracia A."/>
            <person name="Saranga D.J."/>
            <person name="Sato H."/>
            <person name="Schaeffer S.W."/>
            <person name="Schatz M.C."/>
            <person name="Schlenke T."/>
            <person name="Schwartz R."/>
            <person name="Segarra C."/>
            <person name="Singh R.S."/>
            <person name="Sirot L."/>
            <person name="Sirota M."/>
            <person name="Sisneros N.B."/>
            <person name="Smith C.D."/>
            <person name="Smith T.F."/>
            <person name="Spieth J."/>
            <person name="Stage D.E."/>
            <person name="Stark A."/>
            <person name="Stephan W."/>
            <person name="Strausberg R.L."/>
            <person name="Strempel S."/>
            <person name="Sturgill D."/>
            <person name="Sutton G."/>
            <person name="Sutton G.G."/>
            <person name="Tao W."/>
            <person name="Teichmann S."/>
            <person name="Tobari Y.N."/>
            <person name="Tomimura Y."/>
            <person name="Tsolas J.M."/>
            <person name="Valente V.L."/>
            <person name="Venter E."/>
            <person name="Venter J.C."/>
            <person name="Vicario S."/>
            <person name="Vieira F.G."/>
            <person name="Vilella A.J."/>
            <person name="Villasante A."/>
            <person name="Walenz B."/>
            <person name="Wang J."/>
            <person name="Wasserman M."/>
            <person name="Watts T."/>
            <person name="Wilson D."/>
            <person name="Wilson R.K."/>
            <person name="Wing R.A."/>
            <person name="Wolfner M.F."/>
            <person name="Wong A."/>
            <person name="Wong G.K."/>
            <person name="Wu C.I."/>
            <person name="Wu G."/>
            <person name="Yamamoto D."/>
            <person name="Yang H.P."/>
            <person name="Yang S.P."/>
            <person name="Yorke J.A."/>
            <person name="Yoshida K."/>
            <person name="Zdobnov E."/>
            <person name="Zhang P."/>
            <person name="Zhang Y."/>
            <person name="Zimin A.V."/>
            <person name="Baldwin J."/>
            <person name="Abdouelleil A."/>
            <person name="Abdulkadir J."/>
            <person name="Abebe A."/>
            <person name="Abera B."/>
            <person name="Abreu J."/>
            <person name="Acer S.C."/>
            <person name="Aftuck L."/>
            <person name="Alexander A."/>
            <person name="An P."/>
            <person name="Anderson E."/>
            <person name="Anderson S."/>
            <person name="Arachi H."/>
            <person name="Azer M."/>
            <person name="Bachantsang P."/>
            <person name="Barry A."/>
            <person name="Bayul T."/>
            <person name="Berlin A."/>
            <person name="Bessette D."/>
            <person name="Bloom T."/>
            <person name="Blye J."/>
            <person name="Boguslavskiy L."/>
            <person name="Bonnet C."/>
            <person name="Boukhgalter B."/>
            <person name="Bourzgui I."/>
            <person name="Brown A."/>
            <person name="Cahill P."/>
            <person name="Channer S."/>
            <person name="Cheshatsang Y."/>
            <person name="Chuda L."/>
            <person name="Citroen M."/>
            <person name="Collymore A."/>
            <person name="Cooke P."/>
            <person name="Costello M."/>
            <person name="D'Aco K."/>
            <person name="Daza R."/>
            <person name="De Haan G."/>
            <person name="DeGray S."/>
            <person name="DeMaso C."/>
            <person name="Dhargay N."/>
            <person name="Dooley K."/>
            <person name="Dooley E."/>
            <person name="Doricent M."/>
            <person name="Dorje P."/>
            <person name="Dorjee K."/>
            <person name="Dupes A."/>
            <person name="Elong R."/>
            <person name="Falk J."/>
            <person name="Farina A."/>
            <person name="Faro S."/>
            <person name="Ferguson D."/>
            <person name="Fisher S."/>
            <person name="Foley C.D."/>
            <person name="Franke A."/>
            <person name="Friedrich D."/>
            <person name="Gadbois L."/>
            <person name="Gearin G."/>
            <person name="Gearin C.R."/>
            <person name="Giannoukos G."/>
            <person name="Goode T."/>
            <person name="Graham J."/>
            <person name="Grandbois E."/>
            <person name="Grewal S."/>
            <person name="Gyaltsen K."/>
            <person name="Hafez N."/>
            <person name="Hagos B."/>
            <person name="Hall J."/>
            <person name="Henson C."/>
            <person name="Hollinger A."/>
            <person name="Honan T."/>
            <person name="Huard M.D."/>
            <person name="Hughes L."/>
            <person name="Hurhula B."/>
            <person name="Husby M.E."/>
            <person name="Kamat A."/>
            <person name="Kanga B."/>
            <person name="Kashin S."/>
            <person name="Khazanovich D."/>
            <person name="Kisner P."/>
            <person name="Lance K."/>
            <person name="Lara M."/>
            <person name="Lee W."/>
            <person name="Lennon N."/>
            <person name="Letendre F."/>
            <person name="LeVine R."/>
            <person name="Lipovsky A."/>
            <person name="Liu X."/>
            <person name="Liu J."/>
            <person name="Liu S."/>
            <person name="Lokyitsang T."/>
            <person name="Lokyitsang Y."/>
            <person name="Lubonja R."/>
            <person name="Lui A."/>
            <person name="MacDonald P."/>
            <person name="Magnisalis V."/>
            <person name="Maru K."/>
            <person name="Matthews C."/>
            <person name="McCusker W."/>
            <person name="McDonough S."/>
            <person name="Mehta T."/>
            <person name="Meldrim J."/>
            <person name="Meneus L."/>
            <person name="Mihai O."/>
            <person name="Mihalev A."/>
            <person name="Mihova T."/>
            <person name="Mittelman R."/>
            <person name="Mlenga V."/>
            <person name="Montmayeur A."/>
            <person name="Mulrain L."/>
            <person name="Navidi A."/>
            <person name="Naylor J."/>
            <person name="Negash T."/>
            <person name="Nguyen T."/>
            <person name="Nguyen N."/>
            <person name="Nicol R."/>
            <person name="Norbu C."/>
            <person name="Norbu N."/>
            <person name="Novod N."/>
            <person name="O'Neill B."/>
            <person name="Osman S."/>
            <person name="Markiewicz E."/>
            <person name="Oyono O.L."/>
            <person name="Patti C."/>
            <person name="Phunkhang P."/>
            <person name="Pierre F."/>
            <person name="Priest M."/>
            <person name="Raghuraman S."/>
            <person name="Rege F."/>
            <person name="Reyes R."/>
            <person name="Rise C."/>
            <person name="Rogov P."/>
            <person name="Ross K."/>
            <person name="Ryan E."/>
            <person name="Settipalli S."/>
            <person name="Shea T."/>
            <person name="Sherpa N."/>
            <person name="Shi L."/>
            <person name="Shih D."/>
            <person name="Sparrow T."/>
            <person name="Spaulding J."/>
            <person name="Stalker J."/>
            <person name="Stange-Thomann N."/>
            <person name="Stavropoulos S."/>
            <person name="Stone C."/>
            <person name="Strader C."/>
            <person name="Tesfaye S."/>
            <person name="Thomson T."/>
            <person name="Thoulutsang Y."/>
            <person name="Thoulutsang D."/>
            <person name="Topham K."/>
            <person name="Topping I."/>
            <person name="Tsamla T."/>
            <person name="Vassiliev H."/>
            <person name="Vo A."/>
            <person name="Wangchuk T."/>
            <person name="Wangdi T."/>
            <person name="Weiand M."/>
            <person name="Wilkinson J."/>
            <person name="Wilson A."/>
            <person name="Yadav S."/>
            <person name="Young G."/>
            <person name="Yu Q."/>
            <person name="Zembek L."/>
            <person name="Zhong D."/>
            <person name="Zimmer A."/>
            <person name="Zwirko Z."/>
            <person name="Jaffe D.B."/>
            <person name="Alvarez P."/>
            <person name="Brockman W."/>
            <person name="Butler J."/>
            <person name="Chin C."/>
            <person name="Gnerre S."/>
            <person name="Grabherr M."/>
            <person name="Kleber M."/>
            <person name="Mauceli E."/>
            <person name="MacCallum I."/>
        </authorList>
    </citation>
    <scope>NUCLEOTIDE SEQUENCE [LARGE SCALE GENOMIC DNA]</scope>
    <source>
        <strain evidence="9">Tucson 15010-1051.87</strain>
    </source>
</reference>
<evidence type="ECO:0008006" key="10">
    <source>
        <dbReference type="Google" id="ProtNLM"/>
    </source>
</evidence>
<evidence type="ECO:0000256" key="2">
    <source>
        <dbReference type="ARBA" id="ARBA00022824"/>
    </source>
</evidence>
<dbReference type="Pfam" id="PF09446">
    <property type="entry name" value="VMA21"/>
    <property type="match status" value="1"/>
</dbReference>
<dbReference type="GO" id="GO:0070072">
    <property type="term" value="P:vacuolar proton-transporting V-type ATPase complex assembly"/>
    <property type="evidence" value="ECO:0007669"/>
    <property type="project" value="InterPro"/>
</dbReference>
<evidence type="ECO:0000256" key="6">
    <source>
        <dbReference type="SAM" id="MobiDB-lite"/>
    </source>
</evidence>
<dbReference type="SMR" id="B4LGC3"/>
<keyword evidence="2" id="KW-0256">Endoplasmic reticulum</keyword>
<accession>B4LGC3</accession>
<feature type="transmembrane region" description="Helical" evidence="7">
    <location>
        <begin position="37"/>
        <end position="59"/>
    </location>
</feature>
<dbReference type="AlphaFoldDB" id="B4LGC3"/>
<evidence type="ECO:0000256" key="7">
    <source>
        <dbReference type="SAM" id="Phobius"/>
    </source>
</evidence>
<evidence type="ECO:0000256" key="4">
    <source>
        <dbReference type="ARBA" id="ARBA00023136"/>
    </source>
</evidence>
<keyword evidence="9" id="KW-1185">Reference proteome</keyword>
<proteinExistence type="predicted"/>
<dbReference type="OMA" id="PYFRGNE"/>
<keyword evidence="4 7" id="KW-0472">Membrane</keyword>
<dbReference type="GO" id="GO:0031410">
    <property type="term" value="C:cytoplasmic vesicle"/>
    <property type="evidence" value="ECO:0007669"/>
    <property type="project" value="UniProtKB-KW"/>
</dbReference>
<dbReference type="STRING" id="7244.B4LGC3"/>
<dbReference type="FunCoup" id="B4LGC3">
    <property type="interactions" value="1155"/>
</dbReference>
<feature type="region of interest" description="Disordered" evidence="6">
    <location>
        <begin position="1"/>
        <end position="26"/>
    </location>
</feature>
<keyword evidence="1 7" id="KW-0812">Transmembrane</keyword>
<dbReference type="KEGG" id="dvi:6624558"/>
<evidence type="ECO:0000313" key="9">
    <source>
        <dbReference type="Proteomes" id="UP000008792"/>
    </source>
</evidence>
<dbReference type="OrthoDB" id="160405at2759"/>